<name>A0AAW5AM24_9NEIS</name>
<dbReference type="AlphaFoldDB" id="A0AAW5AM24"/>
<evidence type="ECO:0000313" key="5">
    <source>
        <dbReference type="Proteomes" id="UP001221268"/>
    </source>
</evidence>
<evidence type="ECO:0000256" key="1">
    <source>
        <dbReference type="SAM" id="SignalP"/>
    </source>
</evidence>
<dbReference type="EMBL" id="CP116766">
    <property type="protein sequence ID" value="WCL71035.1"/>
    <property type="molecule type" value="Genomic_DNA"/>
</dbReference>
<gene>
    <name evidence="2" type="ORF">L4H06_02775</name>
    <name evidence="3" type="ORF">PJU73_06655</name>
</gene>
<organism evidence="2 4">
    <name type="scientific">Neisseria lisongii</name>
    <dbReference type="NCBI Taxonomy" id="2912188"/>
    <lineage>
        <taxon>Bacteria</taxon>
        <taxon>Pseudomonadati</taxon>
        <taxon>Pseudomonadota</taxon>
        <taxon>Betaproteobacteria</taxon>
        <taxon>Neisseriales</taxon>
        <taxon>Neisseriaceae</taxon>
        <taxon>Neisseria</taxon>
    </lineage>
</organism>
<reference evidence="3 5" key="2">
    <citation type="submission" date="2023-01" db="EMBL/GenBank/DDBJ databases">
        <authorList>
            <person name="Yang C."/>
        </authorList>
    </citation>
    <scope>NUCLEOTIDE SEQUENCE [LARGE SCALE GENOMIC DNA]</scope>
    <source>
        <strain evidence="3 5">ZJ106</strain>
    </source>
</reference>
<evidence type="ECO:0000313" key="2">
    <source>
        <dbReference type="EMBL" id="MCF7529157.1"/>
    </source>
</evidence>
<reference evidence="2" key="1">
    <citation type="submission" date="2022-01" db="EMBL/GenBank/DDBJ databases">
        <title>Neisseria sp. ZJ104.</title>
        <authorList>
            <person name="Yang C."/>
        </authorList>
    </citation>
    <scope>NUCLEOTIDE SEQUENCE</scope>
    <source>
        <strain evidence="2">ZJ104</strain>
    </source>
</reference>
<sequence length="67" mass="7154">MLKKLFCLAACGCLLAACAETRSPRKPLTQEEAFARCQNTAADADRAGFDACMKDKGFRRKAAAAGL</sequence>
<feature type="signal peptide" evidence="1">
    <location>
        <begin position="1"/>
        <end position="19"/>
    </location>
</feature>
<dbReference type="PROSITE" id="PS51257">
    <property type="entry name" value="PROKAR_LIPOPROTEIN"/>
    <property type="match status" value="1"/>
</dbReference>
<evidence type="ECO:0000313" key="4">
    <source>
        <dbReference type="Proteomes" id="UP001201397"/>
    </source>
</evidence>
<keyword evidence="1" id="KW-0732">Signal</keyword>
<evidence type="ECO:0008006" key="6">
    <source>
        <dbReference type="Google" id="ProtNLM"/>
    </source>
</evidence>
<protein>
    <recommendedName>
        <fullName evidence="6">Lipoprotein</fullName>
    </recommendedName>
</protein>
<feature type="chain" id="PRO_5043487395" description="Lipoprotein" evidence="1">
    <location>
        <begin position="20"/>
        <end position="67"/>
    </location>
</feature>
<evidence type="ECO:0000313" key="3">
    <source>
        <dbReference type="EMBL" id="WCL71035.1"/>
    </source>
</evidence>
<dbReference type="Proteomes" id="UP001201397">
    <property type="component" value="Unassembled WGS sequence"/>
</dbReference>
<keyword evidence="5" id="KW-1185">Reference proteome</keyword>
<proteinExistence type="predicted"/>
<dbReference type="RefSeq" id="WP_237091321.1">
    <property type="nucleotide sequence ID" value="NZ_CP116766.1"/>
</dbReference>
<accession>A0AAW5AM24</accession>
<dbReference type="EMBL" id="JAKKDL010000002">
    <property type="protein sequence ID" value="MCF7529157.1"/>
    <property type="molecule type" value="Genomic_DNA"/>
</dbReference>
<dbReference type="Proteomes" id="UP001221268">
    <property type="component" value="Chromosome"/>
</dbReference>